<sequence length="455" mass="47113">MTSSDVPLDVRGVTTALSDAGVAGVTISWADNNGIPRARIVPVAALPRVAEVGVGVTPLFAVFDSSDAITFAHEGLSTPSGDVRLVPVLERLVRLAGQPALAWTPGRLVDADGGPWPYDQRAVLERQVEALAAAGLTALVGYEMEFGVYAEGGPDELVPAHPGPAYSPHALVAVDGFVADVLRDFAANGLEIGQLHAEYGPAQMELSLAATDPVTAADRQLLARQTLRAAARRHGLRLSFAPLPATAAAGNGWHIHSSLWRDGHNLLAGTAQGPGADGAAYVAGLLRDLPAVAAISAPSIGSLARLRPGFFAGVYAVWGVENREAPLRYVPGTSLLGNDHANIELKTSDASANPYLAVAALLAAGAAGVAEGLRLDPPVQSDPGSWSAEERAARGVAALPSTQAEQEDALRTNPRVTAVLGEELLGAFLAVRRSDAAAADGRSPDDVLAGLRWRY</sequence>
<evidence type="ECO:0000256" key="1">
    <source>
        <dbReference type="ARBA" id="ARBA00009897"/>
    </source>
</evidence>
<evidence type="ECO:0000259" key="5">
    <source>
        <dbReference type="PROSITE" id="PS51987"/>
    </source>
</evidence>
<dbReference type="RefSeq" id="WP_169399804.1">
    <property type="nucleotide sequence ID" value="NZ_BAAAJH010000006.1"/>
</dbReference>
<dbReference type="Gene3D" id="3.10.20.70">
    <property type="entry name" value="Glutamine synthetase, N-terminal domain"/>
    <property type="match status" value="1"/>
</dbReference>
<organism evidence="6 7">
    <name type="scientific">Pseudonocardia xinjiangensis</name>
    <dbReference type="NCBI Taxonomy" id="75289"/>
    <lineage>
        <taxon>Bacteria</taxon>
        <taxon>Bacillati</taxon>
        <taxon>Actinomycetota</taxon>
        <taxon>Actinomycetes</taxon>
        <taxon>Pseudonocardiales</taxon>
        <taxon>Pseudonocardiaceae</taxon>
        <taxon>Pseudonocardia</taxon>
    </lineage>
</organism>
<dbReference type="PANTHER" id="PTHR43785:SF12">
    <property type="entry name" value="TYPE-1 GLUTAMINE SYNTHETASE 2"/>
    <property type="match status" value="1"/>
</dbReference>
<dbReference type="Proteomes" id="UP001296706">
    <property type="component" value="Unassembled WGS sequence"/>
</dbReference>
<dbReference type="InterPro" id="IPR008146">
    <property type="entry name" value="Gln_synth_cat_dom"/>
</dbReference>
<gene>
    <name evidence="6" type="ORF">HF577_32385</name>
</gene>
<evidence type="ECO:0000256" key="3">
    <source>
        <dbReference type="PROSITE-ProRule" id="PRU01331"/>
    </source>
</evidence>
<evidence type="ECO:0000313" key="6">
    <source>
        <dbReference type="EMBL" id="NMH81775.1"/>
    </source>
</evidence>
<dbReference type="PROSITE" id="PS51987">
    <property type="entry name" value="GS_CATALYTIC"/>
    <property type="match status" value="1"/>
</dbReference>
<dbReference type="SMART" id="SM01230">
    <property type="entry name" value="Gln-synt_C"/>
    <property type="match status" value="1"/>
</dbReference>
<evidence type="ECO:0000256" key="4">
    <source>
        <dbReference type="RuleBase" id="RU000384"/>
    </source>
</evidence>
<feature type="domain" description="GS catalytic" evidence="5">
    <location>
        <begin position="120"/>
        <end position="455"/>
    </location>
</feature>
<accession>A0ABX1RQY8</accession>
<dbReference type="Gene3D" id="3.30.590.10">
    <property type="entry name" value="Glutamine synthetase/guanido kinase, catalytic domain"/>
    <property type="match status" value="1"/>
</dbReference>
<name>A0ABX1RQY8_9PSEU</name>
<dbReference type="InterPro" id="IPR036651">
    <property type="entry name" value="Gln_synt_N_sf"/>
</dbReference>
<dbReference type="SUPFAM" id="SSF55931">
    <property type="entry name" value="Glutamine synthetase/guanido kinase"/>
    <property type="match status" value="1"/>
</dbReference>
<evidence type="ECO:0000313" key="7">
    <source>
        <dbReference type="Proteomes" id="UP001296706"/>
    </source>
</evidence>
<keyword evidence="2" id="KW-0436">Ligase</keyword>
<protein>
    <submittedName>
        <fullName evidence="6">Glutamine synthetase</fullName>
    </submittedName>
</protein>
<evidence type="ECO:0000256" key="2">
    <source>
        <dbReference type="ARBA" id="ARBA00022598"/>
    </source>
</evidence>
<comment type="similarity">
    <text evidence="1 3 4">Belongs to the glutamine synthetase family.</text>
</comment>
<proteinExistence type="inferred from homology"/>
<dbReference type="EMBL" id="JAAXKY010000170">
    <property type="protein sequence ID" value="NMH81775.1"/>
    <property type="molecule type" value="Genomic_DNA"/>
</dbReference>
<keyword evidence="7" id="KW-1185">Reference proteome</keyword>
<dbReference type="PANTHER" id="PTHR43785">
    <property type="entry name" value="GAMMA-GLUTAMYLPUTRESCINE SYNTHETASE"/>
    <property type="match status" value="1"/>
</dbReference>
<dbReference type="Pfam" id="PF00120">
    <property type="entry name" value="Gln-synt_C"/>
    <property type="match status" value="1"/>
</dbReference>
<reference evidence="6 7" key="1">
    <citation type="submission" date="2020-04" db="EMBL/GenBank/DDBJ databases">
        <authorList>
            <person name="Klaysubun C."/>
            <person name="Duangmal K."/>
            <person name="Lipun K."/>
        </authorList>
    </citation>
    <scope>NUCLEOTIDE SEQUENCE [LARGE SCALE GENOMIC DNA]</scope>
    <source>
        <strain evidence="6 7">JCM 11839</strain>
    </source>
</reference>
<comment type="caution">
    <text evidence="6">The sequence shown here is derived from an EMBL/GenBank/DDBJ whole genome shotgun (WGS) entry which is preliminary data.</text>
</comment>
<dbReference type="InterPro" id="IPR014746">
    <property type="entry name" value="Gln_synth/guanido_kin_cat_dom"/>
</dbReference>